<comment type="caution">
    <text evidence="3">The sequence shown here is derived from an EMBL/GenBank/DDBJ whole genome shotgun (WGS) entry which is preliminary data.</text>
</comment>
<dbReference type="Proteomes" id="UP000568751">
    <property type="component" value="Unassembled WGS sequence"/>
</dbReference>
<dbReference type="InterPro" id="IPR006442">
    <property type="entry name" value="Antitoxin_Phd/YefM"/>
</dbReference>
<name>A0A853F314_9GAMM</name>
<organism evidence="3 4">
    <name type="scientific">Candidatus Thiodubiliella endoseptemdiera</name>
    <dbReference type="NCBI Taxonomy" id="2738886"/>
    <lineage>
        <taxon>Bacteria</taxon>
        <taxon>Pseudomonadati</taxon>
        <taxon>Pseudomonadota</taxon>
        <taxon>Gammaproteobacteria</taxon>
        <taxon>Candidatus Pseudothioglobaceae</taxon>
        <taxon>Candidatus Thiodubiliella</taxon>
    </lineage>
</organism>
<comment type="similarity">
    <text evidence="1 2">Belongs to the phD/YefM antitoxin family.</text>
</comment>
<protein>
    <recommendedName>
        <fullName evidence="2">Antitoxin</fullName>
    </recommendedName>
</protein>
<sequence length="84" mass="9903">MQQISSSQLKQNIAFLQNALRSDVLVTKQSKPYVVVMDYQKYKMFENKITPDLERVLLSIKNSFNDIEQGRMHPIETLWNQLDD</sequence>
<evidence type="ECO:0000256" key="1">
    <source>
        <dbReference type="ARBA" id="ARBA00009981"/>
    </source>
</evidence>
<evidence type="ECO:0000313" key="3">
    <source>
        <dbReference type="EMBL" id="NYT28344.1"/>
    </source>
</evidence>
<reference evidence="3 4" key="1">
    <citation type="submission" date="2020-05" db="EMBL/GenBank/DDBJ databases">
        <title>Horizontal transmission and recombination maintain forever young bacterial symbiont genomes.</title>
        <authorList>
            <person name="Russell S.L."/>
            <person name="Pepper-Tunick E."/>
            <person name="Svedberg J."/>
            <person name="Byrne A."/>
            <person name="Ruelas Castillo J."/>
            <person name="Vollmers C."/>
            <person name="Beinart R.A."/>
            <person name="Corbett-Detig R."/>
        </authorList>
    </citation>
    <scope>NUCLEOTIDE SEQUENCE [LARGE SCALE GENOMIC DNA]</scope>
    <source>
        <strain evidence="3">455</strain>
    </source>
</reference>
<accession>A0A853F314</accession>
<proteinExistence type="inferred from homology"/>
<gene>
    <name evidence="3" type="ORF">H0A76_11015</name>
</gene>
<dbReference type="RefSeq" id="WP_369150768.1">
    <property type="nucleotide sequence ID" value="NZ_OZ156464.1"/>
</dbReference>
<evidence type="ECO:0000313" key="4">
    <source>
        <dbReference type="Proteomes" id="UP000568751"/>
    </source>
</evidence>
<dbReference type="SUPFAM" id="SSF143120">
    <property type="entry name" value="YefM-like"/>
    <property type="match status" value="1"/>
</dbReference>
<dbReference type="AlphaFoldDB" id="A0A853F314"/>
<dbReference type="Pfam" id="PF02604">
    <property type="entry name" value="PhdYeFM_antitox"/>
    <property type="match status" value="1"/>
</dbReference>
<dbReference type="NCBIfam" id="TIGR01552">
    <property type="entry name" value="phd_fam"/>
    <property type="match status" value="1"/>
</dbReference>
<comment type="function">
    <text evidence="2">Antitoxin component of a type II toxin-antitoxin (TA) system.</text>
</comment>
<dbReference type="InterPro" id="IPR036165">
    <property type="entry name" value="YefM-like_sf"/>
</dbReference>
<evidence type="ECO:0000256" key="2">
    <source>
        <dbReference type="RuleBase" id="RU362080"/>
    </source>
</evidence>
<dbReference type="EMBL" id="JACCHT010000002">
    <property type="protein sequence ID" value="NYT28344.1"/>
    <property type="molecule type" value="Genomic_DNA"/>
</dbReference>